<evidence type="ECO:0000313" key="1">
    <source>
        <dbReference type="EMBL" id="CDS41501.1"/>
    </source>
</evidence>
<reference evidence="1" key="1">
    <citation type="journal article" date="2013" name="Nature">
        <title>The genomes of four tapeworm species reveal adaptations to parasitism.</title>
        <authorList>
            <person name="Tsai I.J."/>
            <person name="Zarowiecki M."/>
            <person name="Holroyd N."/>
            <person name="Garciarrubio A."/>
            <person name="Sanchez-Flores A."/>
            <person name="Brooks K.L."/>
            <person name="Tracey A."/>
            <person name="Bobes R.J."/>
            <person name="Fragoso G."/>
            <person name="Sciutto E."/>
            <person name="Aslett M."/>
            <person name="Beasley H."/>
            <person name="Bennett H.M."/>
            <person name="Cai J."/>
            <person name="Camicia F."/>
            <person name="Clark R."/>
            <person name="Cucher M."/>
            <person name="De Silva N."/>
            <person name="Day T.A."/>
            <person name="Deplazes P."/>
            <person name="Estrada K."/>
            <person name="Fernandez C."/>
            <person name="Holland P.W."/>
            <person name="Hou J."/>
            <person name="Hu S."/>
            <person name="Huckvale T."/>
            <person name="Hung S.S."/>
            <person name="Kamenetzky L."/>
            <person name="Keane J.A."/>
            <person name="Kiss F."/>
            <person name="Koziol U."/>
            <person name="Lambert O."/>
            <person name="Liu K."/>
            <person name="Luo X."/>
            <person name="Luo Y."/>
            <person name="Macchiaroli N."/>
            <person name="Nichol S."/>
            <person name="Paps J."/>
            <person name="Parkinson J."/>
            <person name="Pouchkina-Stantcheva N."/>
            <person name="Riddiford N."/>
            <person name="Rosenzvit M."/>
            <person name="Salinas G."/>
            <person name="Wasmuth J.D."/>
            <person name="Zamanian M."/>
            <person name="Zheng Y."/>
            <person name="Cai X."/>
            <person name="Soberon X."/>
            <person name="Olson P.D."/>
            <person name="Laclette J.P."/>
            <person name="Brehm K."/>
            <person name="Berriman M."/>
            <person name="Garciarrubio A."/>
            <person name="Bobes R.J."/>
            <person name="Fragoso G."/>
            <person name="Sanchez-Flores A."/>
            <person name="Estrada K."/>
            <person name="Cevallos M.A."/>
            <person name="Morett E."/>
            <person name="Gonzalez V."/>
            <person name="Portillo T."/>
            <person name="Ochoa-Leyva A."/>
            <person name="Jose M.V."/>
            <person name="Sciutto E."/>
            <person name="Landa A."/>
            <person name="Jimenez L."/>
            <person name="Valdes V."/>
            <person name="Carrero J.C."/>
            <person name="Larralde C."/>
            <person name="Morales-Montor J."/>
            <person name="Limon-Lason J."/>
            <person name="Soberon X."/>
            <person name="Laclette J.P."/>
        </authorList>
    </citation>
    <scope>NUCLEOTIDE SEQUENCE [LARGE SCALE GENOMIC DNA]</scope>
</reference>
<proteinExistence type="predicted"/>
<dbReference type="EMBL" id="LN902842">
    <property type="protein sequence ID" value="CDS41501.1"/>
    <property type="molecule type" value="Genomic_DNA"/>
</dbReference>
<reference evidence="1" key="2">
    <citation type="submission" date="2015-11" db="EMBL/GenBank/DDBJ databases">
        <authorList>
            <person name="Zhang Y."/>
            <person name="Guo Z."/>
        </authorList>
    </citation>
    <scope>NUCLEOTIDE SEQUENCE</scope>
</reference>
<sequence length="68" mass="7681">MYRSHTSQDQTTLSLVRSGINASTTAFTRFVIATPVIETVVKSPQCMSLFDKSKSMLAQIAQWWWLGQ</sequence>
<name>A0A068YDZ3_ECHMU</name>
<organism evidence="1 2">
    <name type="scientific">Echinococcus multilocularis</name>
    <name type="common">Fox tapeworm</name>
    <dbReference type="NCBI Taxonomy" id="6211"/>
    <lineage>
        <taxon>Eukaryota</taxon>
        <taxon>Metazoa</taxon>
        <taxon>Spiralia</taxon>
        <taxon>Lophotrochozoa</taxon>
        <taxon>Platyhelminthes</taxon>
        <taxon>Cestoda</taxon>
        <taxon>Eucestoda</taxon>
        <taxon>Cyclophyllidea</taxon>
        <taxon>Taeniidae</taxon>
        <taxon>Echinococcus</taxon>
    </lineage>
</organism>
<dbReference type="AlphaFoldDB" id="A0A068YDZ3"/>
<gene>
    <name evidence="1" type="ORF">EmuJ_000915500</name>
</gene>
<protein>
    <submittedName>
        <fullName evidence="1">Uncharacterized protein</fullName>
    </submittedName>
</protein>
<evidence type="ECO:0000313" key="2">
    <source>
        <dbReference type="Proteomes" id="UP000017246"/>
    </source>
</evidence>
<dbReference type="Proteomes" id="UP000017246">
    <property type="component" value="Unassembled WGS sequence"/>
</dbReference>
<accession>A0A068YDZ3</accession>
<keyword evidence="2" id="KW-1185">Reference proteome</keyword>